<dbReference type="AlphaFoldDB" id="A0A0W0F2U7"/>
<dbReference type="Gene3D" id="3.60.21.10">
    <property type="match status" value="1"/>
</dbReference>
<dbReference type="PANTHER" id="PTHR12905:SF0">
    <property type="entry name" value="CALCINEURIN-LIKE PHOSPHOESTERASE DOMAIN-CONTAINING PROTEIN"/>
    <property type="match status" value="1"/>
</dbReference>
<dbReference type="CDD" id="cd07379">
    <property type="entry name" value="MPP_239FB"/>
    <property type="match status" value="1"/>
</dbReference>
<evidence type="ECO:0000313" key="3">
    <source>
        <dbReference type="Proteomes" id="UP000054988"/>
    </source>
</evidence>
<dbReference type="InterPro" id="IPR029052">
    <property type="entry name" value="Metallo-depent_PP-like"/>
</dbReference>
<evidence type="ECO:0000259" key="1">
    <source>
        <dbReference type="Pfam" id="PF00149"/>
    </source>
</evidence>
<evidence type="ECO:0000313" key="2">
    <source>
        <dbReference type="EMBL" id="KTB30617.1"/>
    </source>
</evidence>
<reference evidence="2 3" key="1">
    <citation type="submission" date="2015-12" db="EMBL/GenBank/DDBJ databases">
        <title>Draft genome sequence of Moniliophthora roreri, the causal agent of frosty pod rot of cacao.</title>
        <authorList>
            <person name="Aime M.C."/>
            <person name="Diaz-Valderrama J.R."/>
            <person name="Kijpornyongpan T."/>
            <person name="Phillips-Mora W."/>
        </authorList>
    </citation>
    <scope>NUCLEOTIDE SEQUENCE [LARGE SCALE GENOMIC DNA]</scope>
    <source>
        <strain evidence="2 3">MCA 2952</strain>
    </source>
</reference>
<feature type="domain" description="Calcineurin-like phosphoesterase" evidence="1">
    <location>
        <begin position="35"/>
        <end position="235"/>
    </location>
</feature>
<gene>
    <name evidence="2" type="ORF">WG66_16806</name>
</gene>
<dbReference type="InterPro" id="IPR051693">
    <property type="entry name" value="UPF0046_metallophosphoest"/>
</dbReference>
<dbReference type="SUPFAM" id="SSF56300">
    <property type="entry name" value="Metallo-dependent phosphatases"/>
    <property type="match status" value="1"/>
</dbReference>
<comment type="caution">
    <text evidence="2">The sequence shown here is derived from an EMBL/GenBank/DDBJ whole genome shotgun (WGS) entry which is preliminary data.</text>
</comment>
<accession>A0A0W0F2U7</accession>
<dbReference type="Proteomes" id="UP000054988">
    <property type="component" value="Unassembled WGS sequence"/>
</dbReference>
<dbReference type="eggNOG" id="KOG3947">
    <property type="taxonomic scope" value="Eukaryota"/>
</dbReference>
<name>A0A0W0F2U7_MONRR</name>
<dbReference type="GO" id="GO:0016787">
    <property type="term" value="F:hydrolase activity"/>
    <property type="evidence" value="ECO:0007669"/>
    <property type="project" value="InterPro"/>
</dbReference>
<proteinExistence type="predicted"/>
<dbReference type="PANTHER" id="PTHR12905">
    <property type="entry name" value="METALLOPHOSPHOESTERASE"/>
    <property type="match status" value="1"/>
</dbReference>
<dbReference type="Pfam" id="PF00149">
    <property type="entry name" value="Metallophos"/>
    <property type="match status" value="1"/>
</dbReference>
<dbReference type="InterPro" id="IPR004843">
    <property type="entry name" value="Calcineurin-like_PHP"/>
</dbReference>
<dbReference type="EMBL" id="LATX01002375">
    <property type="protein sequence ID" value="KTB30617.1"/>
    <property type="molecule type" value="Genomic_DNA"/>
</dbReference>
<protein>
    <recommendedName>
        <fullName evidence="1">Calcineurin-like phosphoesterase domain-containing protein</fullName>
    </recommendedName>
</protein>
<organism evidence="2 3">
    <name type="scientific">Moniliophthora roreri</name>
    <name type="common">Frosty pod rot fungus</name>
    <name type="synonym">Monilia roreri</name>
    <dbReference type="NCBI Taxonomy" id="221103"/>
    <lineage>
        <taxon>Eukaryota</taxon>
        <taxon>Fungi</taxon>
        <taxon>Dikarya</taxon>
        <taxon>Basidiomycota</taxon>
        <taxon>Agaricomycotina</taxon>
        <taxon>Agaricomycetes</taxon>
        <taxon>Agaricomycetidae</taxon>
        <taxon>Agaricales</taxon>
        <taxon>Marasmiineae</taxon>
        <taxon>Marasmiaceae</taxon>
        <taxon>Moniliophthora</taxon>
    </lineage>
</organism>
<sequence>MNLPNEPLKSPKAIVQVDYTDISQILPKPSEEWTRFVCVSDTHSHDDFEVPPGDVLLHGGDLTNMGTVKDFKKTMDWLYGLPHKKKIIIAGNHDLTLHTGWYDDNWERWHSRDDVGKQDINPIIEMLTGPAAQAAGIIYLQDEETSFQVKEGGKTWSIYGSPWSPWFYDWAFNYQREDGQELISKFPKTDILLTHGPPYRIFDRTTGGEDVGCEDLTARLPSLRPRIHLFGHIHEAHGAYIHTWRGEDADKCPEIQNDETIDPTMTDDGDVEAERTVFVNAANWPMGQRMRQFGTECYGGAGFGPVVVDLLD</sequence>